<keyword evidence="1" id="KW-0472">Membrane</keyword>
<organism>
    <name type="scientific">Branchiostoma floridae</name>
    <name type="common">Florida lancelet</name>
    <name type="synonym">Amphioxus</name>
    <dbReference type="NCBI Taxonomy" id="7739"/>
    <lineage>
        <taxon>Eukaryota</taxon>
        <taxon>Metazoa</taxon>
        <taxon>Chordata</taxon>
        <taxon>Cephalochordata</taxon>
        <taxon>Leptocardii</taxon>
        <taxon>Amphioxiformes</taxon>
        <taxon>Branchiostomatidae</taxon>
        <taxon>Branchiostoma</taxon>
    </lineage>
</organism>
<keyword evidence="1" id="KW-0812">Transmembrane</keyword>
<dbReference type="InterPro" id="IPR013783">
    <property type="entry name" value="Ig-like_fold"/>
</dbReference>
<reference evidence="3" key="1">
    <citation type="journal article" date="2008" name="Nature">
        <title>The amphioxus genome and the evolution of the chordate karyotype.</title>
        <authorList>
            <consortium name="US DOE Joint Genome Institute (JGI-PGF)"/>
            <person name="Putnam N.H."/>
            <person name="Butts T."/>
            <person name="Ferrier D.E.K."/>
            <person name="Furlong R.F."/>
            <person name="Hellsten U."/>
            <person name="Kawashima T."/>
            <person name="Robinson-Rechavi M."/>
            <person name="Shoguchi E."/>
            <person name="Terry A."/>
            <person name="Yu J.-K."/>
            <person name="Benito-Gutierrez E.L."/>
            <person name="Dubchak I."/>
            <person name="Garcia-Fernandez J."/>
            <person name="Gibson-Brown J.J."/>
            <person name="Grigoriev I.V."/>
            <person name="Horton A.C."/>
            <person name="de Jong P.J."/>
            <person name="Jurka J."/>
            <person name="Kapitonov V.V."/>
            <person name="Kohara Y."/>
            <person name="Kuroki Y."/>
            <person name="Lindquist E."/>
            <person name="Lucas S."/>
            <person name="Osoegawa K."/>
            <person name="Pennacchio L.A."/>
            <person name="Salamov A.A."/>
            <person name="Satou Y."/>
            <person name="Sauka-Spengler T."/>
            <person name="Schmutz J."/>
            <person name="Shin-I T."/>
            <person name="Toyoda A."/>
            <person name="Bronner-Fraser M."/>
            <person name="Fujiyama A."/>
            <person name="Holland L.Z."/>
            <person name="Holland P.W.H."/>
            <person name="Satoh N."/>
            <person name="Rokhsar D.S."/>
        </authorList>
    </citation>
    <scope>NUCLEOTIDE SEQUENCE [LARGE SCALE GENOMIC DNA]</scope>
    <source>
        <strain evidence="3">S238N-H82</strain>
        <tissue evidence="3">Testes</tissue>
    </source>
</reference>
<dbReference type="InterPro" id="IPR036179">
    <property type="entry name" value="Ig-like_dom_sf"/>
</dbReference>
<protein>
    <submittedName>
        <fullName evidence="3">Uncharacterized protein</fullName>
    </submittedName>
</protein>
<feature type="signal peptide" evidence="2">
    <location>
        <begin position="1"/>
        <end position="18"/>
    </location>
</feature>
<dbReference type="Gene3D" id="2.60.40.10">
    <property type="entry name" value="Immunoglobulins"/>
    <property type="match status" value="1"/>
</dbReference>
<dbReference type="EMBL" id="GG666603">
    <property type="protein sequence ID" value="EEN50268.1"/>
    <property type="molecule type" value="Genomic_DNA"/>
</dbReference>
<sequence>MLVTVTVSVMAIFAFGQAQDSAPAETTPSSPPTVDALFTNLTTHVDGEAWLPFTYQLPEGISVADVRKAVYHVYRLQGGRNDVGAIENGITRYYGEYEGRVRFQVEEGILTVMLTNIQHSDQGWYELEIRVAGSLPVLAKGYLTVVDAPVCPALNCLNSRSICTVEGFSTGSEPYNPPNCTCECAYTSNFKPGSEVTVPGVLVGMFLLGILLAIVVIVLVMKGWGIRRSV</sequence>
<keyword evidence="1" id="KW-1133">Transmembrane helix</keyword>
<name>C3ZBN1_BRAFL</name>
<gene>
    <name evidence="3" type="ORF">BRAFLDRAFT_117648</name>
</gene>
<feature type="transmembrane region" description="Helical" evidence="1">
    <location>
        <begin position="198"/>
        <end position="221"/>
    </location>
</feature>
<evidence type="ECO:0000313" key="3">
    <source>
        <dbReference type="EMBL" id="EEN50268.1"/>
    </source>
</evidence>
<keyword evidence="2" id="KW-0732">Signal</keyword>
<evidence type="ECO:0000256" key="1">
    <source>
        <dbReference type="SAM" id="Phobius"/>
    </source>
</evidence>
<evidence type="ECO:0000256" key="2">
    <source>
        <dbReference type="SAM" id="SignalP"/>
    </source>
</evidence>
<dbReference type="AlphaFoldDB" id="C3ZBN1"/>
<proteinExistence type="predicted"/>
<accession>C3ZBN1</accession>
<dbReference type="SUPFAM" id="SSF48726">
    <property type="entry name" value="Immunoglobulin"/>
    <property type="match status" value="1"/>
</dbReference>
<feature type="chain" id="PRO_5002936196" evidence="2">
    <location>
        <begin position="19"/>
        <end position="230"/>
    </location>
</feature>
<dbReference type="InParanoid" id="C3ZBN1"/>